<accession>A0A645HNT4</accession>
<dbReference type="EMBL" id="VSSQ01096510">
    <property type="protein sequence ID" value="MPN40236.1"/>
    <property type="molecule type" value="Genomic_DNA"/>
</dbReference>
<evidence type="ECO:0000313" key="2">
    <source>
        <dbReference type="EMBL" id="MPN40236.1"/>
    </source>
</evidence>
<feature type="region of interest" description="Disordered" evidence="1">
    <location>
        <begin position="18"/>
        <end position="41"/>
    </location>
</feature>
<proteinExistence type="predicted"/>
<evidence type="ECO:0000256" key="1">
    <source>
        <dbReference type="SAM" id="MobiDB-lite"/>
    </source>
</evidence>
<sequence length="131" mass="13514">MGGKEDCVVSQAAPAQFDGVGRQRRDRAGLPVEQGGGGLGAQEAVDLLPVRIGAGEQLPRVVVDETTEDPQEGCDAANQSSPEVPAEPEHTVGVNTTLRIGGLACPARTPAQPADDQSGQGREQGDARHPQ</sequence>
<dbReference type="AlphaFoldDB" id="A0A645HNT4"/>
<organism evidence="2">
    <name type="scientific">bioreactor metagenome</name>
    <dbReference type="NCBI Taxonomy" id="1076179"/>
    <lineage>
        <taxon>unclassified sequences</taxon>
        <taxon>metagenomes</taxon>
        <taxon>ecological metagenomes</taxon>
    </lineage>
</organism>
<feature type="region of interest" description="Disordered" evidence="1">
    <location>
        <begin position="64"/>
        <end position="90"/>
    </location>
</feature>
<feature type="region of interest" description="Disordered" evidence="1">
    <location>
        <begin position="102"/>
        <end position="131"/>
    </location>
</feature>
<gene>
    <name evidence="2" type="ORF">SDC9_187772</name>
</gene>
<comment type="caution">
    <text evidence="2">The sequence shown here is derived from an EMBL/GenBank/DDBJ whole genome shotgun (WGS) entry which is preliminary data.</text>
</comment>
<name>A0A645HNT4_9ZZZZ</name>
<reference evidence="2" key="1">
    <citation type="submission" date="2019-08" db="EMBL/GenBank/DDBJ databases">
        <authorList>
            <person name="Kucharzyk K."/>
            <person name="Murdoch R.W."/>
            <person name="Higgins S."/>
            <person name="Loffler F."/>
        </authorList>
    </citation>
    <scope>NUCLEOTIDE SEQUENCE</scope>
</reference>
<protein>
    <submittedName>
        <fullName evidence="2">Uncharacterized protein</fullName>
    </submittedName>
</protein>